<protein>
    <submittedName>
        <fullName evidence="1">tRNA acetyltransferase Tan1p</fullName>
    </submittedName>
</protein>
<dbReference type="EMBL" id="CALSDN010000013">
    <property type="protein sequence ID" value="CAH6723097.1"/>
    <property type="molecule type" value="Genomic_DNA"/>
</dbReference>
<accession>A0ACA9YDG4</accession>
<gene>
    <name evidence="1" type="ORF">CLIB1444_13S00254</name>
</gene>
<dbReference type="Proteomes" id="UP001152531">
    <property type="component" value="Unassembled WGS sequence"/>
</dbReference>
<evidence type="ECO:0000313" key="2">
    <source>
        <dbReference type="Proteomes" id="UP001152531"/>
    </source>
</evidence>
<proteinExistence type="predicted"/>
<keyword evidence="2" id="KW-1185">Reference proteome</keyword>
<sequence length="257" mass="29685">MGKRKGDGDNKHRKKPKNGGFIDVNTTGIYATCSRGKERACVKELMSIFEEKAQEMYPSLDAQEEEAEEVEEKLSVEEQIKREVEELKGANKSKESLFSHIELNCECLVFIKTRKPINPEEFVKKICEESFTSKKKSTRFTQKLTPITLSTSASVEELKKLTKKVLAPHFHEVEDQKPLKFAVQVSRRHFNTIDRDTIIRSVAECMGKEYGHQVDLKNYDKLIIVECFKNNIGMSVVDDYDKLYKYNLQQIFDKATE</sequence>
<reference evidence="1" key="1">
    <citation type="submission" date="2022-06" db="EMBL/GenBank/DDBJ databases">
        <authorList>
            <person name="Legras J.-L."/>
            <person name="Devillers H."/>
            <person name="Grondin C."/>
        </authorList>
    </citation>
    <scope>NUCLEOTIDE SEQUENCE</scope>
    <source>
        <strain evidence="1">CLIB 1444</strain>
    </source>
</reference>
<organism evidence="1 2">
    <name type="scientific">[Candida] jaroonii</name>
    <dbReference type="NCBI Taxonomy" id="467808"/>
    <lineage>
        <taxon>Eukaryota</taxon>
        <taxon>Fungi</taxon>
        <taxon>Dikarya</taxon>
        <taxon>Ascomycota</taxon>
        <taxon>Saccharomycotina</taxon>
        <taxon>Pichiomycetes</taxon>
        <taxon>Debaryomycetaceae</taxon>
        <taxon>Yamadazyma</taxon>
    </lineage>
</organism>
<evidence type="ECO:0000313" key="1">
    <source>
        <dbReference type="EMBL" id="CAH6723097.1"/>
    </source>
</evidence>
<comment type="caution">
    <text evidence="1">The sequence shown here is derived from an EMBL/GenBank/DDBJ whole genome shotgun (WGS) entry which is preliminary data.</text>
</comment>
<name>A0ACA9YDG4_9ASCO</name>